<dbReference type="InterPro" id="IPR031356">
    <property type="entry name" value="Stealth_CR4"/>
</dbReference>
<proteinExistence type="inferred from homology"/>
<dbReference type="Pfam" id="PF17101">
    <property type="entry name" value="Stealth_CR1"/>
    <property type="match status" value="1"/>
</dbReference>
<gene>
    <name evidence="9" type="ORF">Apa02nite_095460</name>
</gene>
<comment type="caution">
    <text evidence="9">The sequence shown here is derived from an EMBL/GenBank/DDBJ whole genome shotgun (WGS) entry which is preliminary data.</text>
</comment>
<dbReference type="PANTHER" id="PTHR24045:SF0">
    <property type="entry name" value="N-ACETYLGLUCOSAMINE-1-PHOSPHOTRANSFERASE SUBUNITS ALPHA_BETA"/>
    <property type="match status" value="1"/>
</dbReference>
<dbReference type="InterPro" id="IPR021520">
    <property type="entry name" value="Stealth_CR2"/>
</dbReference>
<evidence type="ECO:0000256" key="2">
    <source>
        <dbReference type="ARBA" id="ARBA00022679"/>
    </source>
</evidence>
<organism evidence="9 10">
    <name type="scientific">Actinoplanes palleronii</name>
    <dbReference type="NCBI Taxonomy" id="113570"/>
    <lineage>
        <taxon>Bacteria</taxon>
        <taxon>Bacillati</taxon>
        <taxon>Actinomycetota</taxon>
        <taxon>Actinomycetes</taxon>
        <taxon>Micromonosporales</taxon>
        <taxon>Micromonosporaceae</taxon>
        <taxon>Actinoplanes</taxon>
    </lineage>
</organism>
<keyword evidence="3" id="KW-0270">Exopolysaccharide synthesis</keyword>
<dbReference type="Pfam" id="PF17102">
    <property type="entry name" value="Stealth_CR3"/>
    <property type="match status" value="1"/>
</dbReference>
<evidence type="ECO:0000259" key="5">
    <source>
        <dbReference type="Pfam" id="PF11380"/>
    </source>
</evidence>
<evidence type="ECO:0000256" key="3">
    <source>
        <dbReference type="ARBA" id="ARBA00023169"/>
    </source>
</evidence>
<accession>A0ABQ4BRY5</accession>
<feature type="domain" description="Stealth protein CR2 conserved region 2" evidence="5">
    <location>
        <begin position="310"/>
        <end position="415"/>
    </location>
</feature>
<evidence type="ECO:0000256" key="4">
    <source>
        <dbReference type="SAM" id="MobiDB-lite"/>
    </source>
</evidence>
<comment type="similarity">
    <text evidence="1">Belongs to the stealth family.</text>
</comment>
<evidence type="ECO:0000313" key="10">
    <source>
        <dbReference type="Proteomes" id="UP000624709"/>
    </source>
</evidence>
<name>A0ABQ4BRY5_9ACTN</name>
<dbReference type="EMBL" id="BOMS01000173">
    <property type="protein sequence ID" value="GIE73438.1"/>
    <property type="molecule type" value="Genomic_DNA"/>
</dbReference>
<feature type="domain" description="Stealth protein CR3 conserved region 3" evidence="7">
    <location>
        <begin position="460"/>
        <end position="506"/>
    </location>
</feature>
<dbReference type="InterPro" id="IPR047141">
    <property type="entry name" value="Stealth"/>
</dbReference>
<dbReference type="PANTHER" id="PTHR24045">
    <property type="match status" value="1"/>
</dbReference>
<feature type="region of interest" description="Disordered" evidence="4">
    <location>
        <begin position="129"/>
        <end position="153"/>
    </location>
</feature>
<reference evidence="9 10" key="1">
    <citation type="submission" date="2021-01" db="EMBL/GenBank/DDBJ databases">
        <title>Whole genome shotgun sequence of Actinoplanes palleronii NBRC 14916.</title>
        <authorList>
            <person name="Komaki H."/>
            <person name="Tamura T."/>
        </authorList>
    </citation>
    <scope>NUCLEOTIDE SEQUENCE [LARGE SCALE GENOMIC DNA]</scope>
    <source>
        <strain evidence="9 10">NBRC 14916</strain>
    </source>
</reference>
<dbReference type="Pfam" id="PF11380">
    <property type="entry name" value="Stealth_CR2"/>
    <property type="match status" value="1"/>
</dbReference>
<evidence type="ECO:0000259" key="6">
    <source>
        <dbReference type="Pfam" id="PF17101"/>
    </source>
</evidence>
<feature type="domain" description="Stealth protein CR1 conserved region 1" evidence="6">
    <location>
        <begin position="269"/>
        <end position="296"/>
    </location>
</feature>
<keyword evidence="2" id="KW-0808">Transferase</keyword>
<feature type="domain" description="Stealth protein CR4 conserved region 4" evidence="8">
    <location>
        <begin position="537"/>
        <end position="582"/>
    </location>
</feature>
<dbReference type="InterPro" id="IPR031357">
    <property type="entry name" value="Stealth_CR3"/>
</dbReference>
<keyword evidence="10" id="KW-1185">Reference proteome</keyword>
<evidence type="ECO:0000313" key="9">
    <source>
        <dbReference type="EMBL" id="GIE73438.1"/>
    </source>
</evidence>
<protein>
    <submittedName>
        <fullName evidence="9">Exopolysaccharide phosphotransferase</fullName>
    </submittedName>
</protein>
<dbReference type="Pfam" id="PF17103">
    <property type="entry name" value="Stealth_CR4"/>
    <property type="match status" value="1"/>
</dbReference>
<evidence type="ECO:0000259" key="7">
    <source>
        <dbReference type="Pfam" id="PF17102"/>
    </source>
</evidence>
<evidence type="ECO:0000256" key="1">
    <source>
        <dbReference type="ARBA" id="ARBA00007583"/>
    </source>
</evidence>
<dbReference type="InterPro" id="IPR031358">
    <property type="entry name" value="Stealth_CR1"/>
</dbReference>
<dbReference type="Proteomes" id="UP000624709">
    <property type="component" value="Unassembled WGS sequence"/>
</dbReference>
<sequence>MLRPMVVARKVVPQPVRRWLARALPEAARNKISPPAPALPRPIDLARVDPEATPLSVRAVNLDRVADALDAAGVPWFRVPANRFERTVVAVAESSRPQAERVLAGLATSGAELRPVLPERRWTVTAMLPGAAMPPPRPGKGAKGPTGRAVNAPDRPVTAKAKIESVEGPEEELAPEPVATAVYWPVTDPARTLLLGRQHACEVEFWAELPDRLVSPRYNRSTEVVPAGDPVVEADESVFSDFREVAGEPGRRYPTRQAFLTPPIDHVDFPIDVVYTWVDGGDPAWLARKNAVMADNGWAGGNDQAANLARFISRDELRYSLRSLHMYAPWVRRIFLVTDDQVPAWLNTEHPKVTVLSHKEIFGTAGRLPTFNSMAIETRLHHIEGLSEHFIYMNDDVFLGQPLQPGFFFTASGQTRFFLSTYRVDGGDPLPDEPPVMAAGKNNRAIIEREFGRRTAYKMKHTPHAARRSVLAEIEERYPEALAATAAHQFRHPDDVAVLSSLQQHWSYLTGRAVIGEIKFMYRDLAQPHTDEHFDMTLKKRPYQVFCLNDTVESEVSPEEQAKLLARFLSAYYPFRSPFELP</sequence>
<evidence type="ECO:0000259" key="8">
    <source>
        <dbReference type="Pfam" id="PF17103"/>
    </source>
</evidence>